<protein>
    <submittedName>
        <fullName evidence="2">Uncharacterized protein</fullName>
    </submittedName>
</protein>
<name>A0A0D9Z6C4_9ORYZ</name>
<organism evidence="2">
    <name type="scientific">Oryza glumipatula</name>
    <dbReference type="NCBI Taxonomy" id="40148"/>
    <lineage>
        <taxon>Eukaryota</taxon>
        <taxon>Viridiplantae</taxon>
        <taxon>Streptophyta</taxon>
        <taxon>Embryophyta</taxon>
        <taxon>Tracheophyta</taxon>
        <taxon>Spermatophyta</taxon>
        <taxon>Magnoliopsida</taxon>
        <taxon>Liliopsida</taxon>
        <taxon>Poales</taxon>
        <taxon>Poaceae</taxon>
        <taxon>BOP clade</taxon>
        <taxon>Oryzoideae</taxon>
        <taxon>Oryzeae</taxon>
        <taxon>Oryzinae</taxon>
        <taxon>Oryza</taxon>
    </lineage>
</organism>
<dbReference type="Gramene" id="OGLUM03G15130.1">
    <property type="protein sequence ID" value="OGLUM03G15130.1"/>
    <property type="gene ID" value="OGLUM03G15130"/>
</dbReference>
<keyword evidence="3" id="KW-1185">Reference proteome</keyword>
<evidence type="ECO:0000313" key="2">
    <source>
        <dbReference type="EnsemblPlants" id="OGLUM03G15130.1"/>
    </source>
</evidence>
<dbReference type="EnsemblPlants" id="OGLUM03G15130.1">
    <property type="protein sequence ID" value="OGLUM03G15130.1"/>
    <property type="gene ID" value="OGLUM03G15130"/>
</dbReference>
<reference evidence="2" key="1">
    <citation type="submission" date="2015-04" db="UniProtKB">
        <authorList>
            <consortium name="EnsemblPlants"/>
        </authorList>
    </citation>
    <scope>IDENTIFICATION</scope>
</reference>
<accession>A0A0D9Z6C4</accession>
<reference evidence="2" key="2">
    <citation type="submission" date="2018-05" db="EMBL/GenBank/DDBJ databases">
        <title>OgluRS3 (Oryza glumaepatula Reference Sequence Version 3).</title>
        <authorList>
            <person name="Zhang J."/>
            <person name="Kudrna D."/>
            <person name="Lee S."/>
            <person name="Talag J."/>
            <person name="Welchert J."/>
            <person name="Wing R.A."/>
        </authorList>
    </citation>
    <scope>NUCLEOTIDE SEQUENCE [LARGE SCALE GENOMIC DNA]</scope>
</reference>
<evidence type="ECO:0000256" key="1">
    <source>
        <dbReference type="SAM" id="MobiDB-lite"/>
    </source>
</evidence>
<dbReference type="Proteomes" id="UP000026961">
    <property type="component" value="Chromosome 3"/>
</dbReference>
<proteinExistence type="predicted"/>
<evidence type="ECO:0000313" key="3">
    <source>
        <dbReference type="Proteomes" id="UP000026961"/>
    </source>
</evidence>
<sequence>MVVYVVGCGLWSLNLTSHNHIPKAGQMLSPLPLPMQRRGVAALPSVVAPPSLRVASLSLALPSAASNRSCPVHAAVDEVDSVGVGGVPIGVDDARCCCCCIGTPCEWWKCWDGDKKENYSRSHEDVTRVTNKNITEEKEKEMTMELAAISNTSSSLSNLLCDICLPLPRGARLRHLSLASPTSRRHSATSSTVAVARSVNHREPACSIATAAPLADALGATARFATVACALGREARVVRRRPRHIPAAVALDVAMLHLLRLLVVVLLETVEEDKGRTSPQLILLESKRSSRIWRSSGDDSDSAPTGGSNE</sequence>
<dbReference type="HOGENOM" id="CLU_898277_0_0_1"/>
<dbReference type="AlphaFoldDB" id="A0A0D9Z6C4"/>
<feature type="region of interest" description="Disordered" evidence="1">
    <location>
        <begin position="291"/>
        <end position="310"/>
    </location>
</feature>